<dbReference type="PANTHER" id="PTHR47268">
    <property type="entry name" value="ACYLPHOSPHATASE"/>
    <property type="match status" value="1"/>
</dbReference>
<feature type="domain" description="Acylphosphatase-like" evidence="4">
    <location>
        <begin position="6"/>
        <end position="91"/>
    </location>
</feature>
<keyword evidence="6" id="KW-1185">Reference proteome</keyword>
<comment type="catalytic activity">
    <reaction evidence="1 2">
        <text>an acyl phosphate + H2O = a carboxylate + phosphate + H(+)</text>
        <dbReference type="Rhea" id="RHEA:14965"/>
        <dbReference type="ChEBI" id="CHEBI:15377"/>
        <dbReference type="ChEBI" id="CHEBI:15378"/>
        <dbReference type="ChEBI" id="CHEBI:29067"/>
        <dbReference type="ChEBI" id="CHEBI:43474"/>
        <dbReference type="ChEBI" id="CHEBI:59918"/>
        <dbReference type="EC" id="3.6.1.7"/>
    </reaction>
</comment>
<evidence type="ECO:0000256" key="2">
    <source>
        <dbReference type="RuleBase" id="RU000553"/>
    </source>
</evidence>
<feature type="active site" evidence="1">
    <location>
        <position position="39"/>
    </location>
</feature>
<name>A0A8T0GDM5_CERPU</name>
<dbReference type="InterPro" id="IPR020456">
    <property type="entry name" value="Acylphosphatase"/>
</dbReference>
<dbReference type="OrthoDB" id="7961613at2759"/>
<comment type="caution">
    <text evidence="5">The sequence shown here is derived from an EMBL/GenBank/DDBJ whole genome shotgun (WGS) entry which is preliminary data.</text>
</comment>
<dbReference type="AlphaFoldDB" id="A0A8T0GDM5"/>
<evidence type="ECO:0000313" key="6">
    <source>
        <dbReference type="Proteomes" id="UP000822688"/>
    </source>
</evidence>
<dbReference type="PROSITE" id="PS00150">
    <property type="entry name" value="ACYLPHOSPHATASE_1"/>
    <property type="match status" value="1"/>
</dbReference>
<dbReference type="Gene3D" id="3.30.70.100">
    <property type="match status" value="1"/>
</dbReference>
<evidence type="ECO:0000256" key="1">
    <source>
        <dbReference type="PROSITE-ProRule" id="PRU00520"/>
    </source>
</evidence>
<sequence length="91" mass="9926">MSDSKSVNVIVKGTVQGVFFRKWTVEAAQKLNLQGWVRNLEDGSVEAVFSGPTSAVDNMIEQCHSGPSAAKVSSVDVSNWNNEIPQGFEKR</sequence>
<dbReference type="PRINTS" id="PR00112">
    <property type="entry name" value="ACYLPHPHTASE"/>
</dbReference>
<feature type="active site" evidence="1">
    <location>
        <position position="21"/>
    </location>
</feature>
<evidence type="ECO:0000313" key="5">
    <source>
        <dbReference type="EMBL" id="KAG0556795.1"/>
    </source>
</evidence>
<dbReference type="PROSITE" id="PS51160">
    <property type="entry name" value="ACYLPHOSPHATASE_3"/>
    <property type="match status" value="1"/>
</dbReference>
<dbReference type="GO" id="GO:0003998">
    <property type="term" value="F:acylphosphatase activity"/>
    <property type="evidence" value="ECO:0007669"/>
    <property type="project" value="UniProtKB-EC"/>
</dbReference>
<reference evidence="5 6" key="1">
    <citation type="submission" date="2020-06" db="EMBL/GenBank/DDBJ databases">
        <title>WGS assembly of Ceratodon purpureus strain R40.</title>
        <authorList>
            <person name="Carey S.B."/>
            <person name="Jenkins J."/>
            <person name="Shu S."/>
            <person name="Lovell J.T."/>
            <person name="Sreedasyam A."/>
            <person name="Maumus F."/>
            <person name="Tiley G.P."/>
            <person name="Fernandez-Pozo N."/>
            <person name="Barry K."/>
            <person name="Chen C."/>
            <person name="Wang M."/>
            <person name="Lipzen A."/>
            <person name="Daum C."/>
            <person name="Saski C.A."/>
            <person name="Payton A.C."/>
            <person name="Mcbreen J.C."/>
            <person name="Conrad R.E."/>
            <person name="Kollar L.M."/>
            <person name="Olsson S."/>
            <person name="Huttunen S."/>
            <person name="Landis J.B."/>
            <person name="Wickett N.J."/>
            <person name="Johnson M.G."/>
            <person name="Rensing S.A."/>
            <person name="Grimwood J."/>
            <person name="Schmutz J."/>
            <person name="Mcdaniel S.F."/>
        </authorList>
    </citation>
    <scope>NUCLEOTIDE SEQUENCE [LARGE SCALE GENOMIC DNA]</scope>
    <source>
        <strain evidence="5 6">R40</strain>
    </source>
</reference>
<evidence type="ECO:0000256" key="3">
    <source>
        <dbReference type="RuleBase" id="RU004168"/>
    </source>
</evidence>
<dbReference type="EC" id="3.6.1.7" evidence="1 2"/>
<dbReference type="InterPro" id="IPR017968">
    <property type="entry name" value="Acylphosphatase_CS"/>
</dbReference>
<dbReference type="InterPro" id="IPR036046">
    <property type="entry name" value="Acylphosphatase-like_dom_sf"/>
</dbReference>
<dbReference type="PANTHER" id="PTHR47268:SF4">
    <property type="entry name" value="ACYLPHOSPHATASE"/>
    <property type="match status" value="1"/>
</dbReference>
<gene>
    <name evidence="5" type="ORF">KC19_11G079500</name>
</gene>
<protein>
    <recommendedName>
        <fullName evidence="1 2">Acylphosphatase</fullName>
        <ecNumber evidence="1 2">3.6.1.7</ecNumber>
    </recommendedName>
</protein>
<dbReference type="EMBL" id="CM026432">
    <property type="protein sequence ID" value="KAG0556795.1"/>
    <property type="molecule type" value="Genomic_DNA"/>
</dbReference>
<proteinExistence type="inferred from homology"/>
<dbReference type="Pfam" id="PF00708">
    <property type="entry name" value="Acylphosphatase"/>
    <property type="match status" value="1"/>
</dbReference>
<dbReference type="SUPFAM" id="SSF54975">
    <property type="entry name" value="Acylphosphatase/BLUF domain-like"/>
    <property type="match status" value="1"/>
</dbReference>
<dbReference type="InterPro" id="IPR001792">
    <property type="entry name" value="Acylphosphatase-like_dom"/>
</dbReference>
<dbReference type="PROSITE" id="PS00151">
    <property type="entry name" value="ACYLPHOSPHATASE_2"/>
    <property type="match status" value="1"/>
</dbReference>
<accession>A0A8T0GDM5</accession>
<organism evidence="5 6">
    <name type="scientific">Ceratodon purpureus</name>
    <name type="common">Fire moss</name>
    <name type="synonym">Dicranum purpureum</name>
    <dbReference type="NCBI Taxonomy" id="3225"/>
    <lineage>
        <taxon>Eukaryota</taxon>
        <taxon>Viridiplantae</taxon>
        <taxon>Streptophyta</taxon>
        <taxon>Embryophyta</taxon>
        <taxon>Bryophyta</taxon>
        <taxon>Bryophytina</taxon>
        <taxon>Bryopsida</taxon>
        <taxon>Dicranidae</taxon>
        <taxon>Pseudoditrichales</taxon>
        <taxon>Ditrichaceae</taxon>
        <taxon>Ceratodon</taxon>
    </lineage>
</organism>
<keyword evidence="1 2" id="KW-0378">Hydrolase</keyword>
<evidence type="ECO:0000259" key="4">
    <source>
        <dbReference type="PROSITE" id="PS51160"/>
    </source>
</evidence>
<dbReference type="Proteomes" id="UP000822688">
    <property type="component" value="Chromosome 11"/>
</dbReference>
<comment type="similarity">
    <text evidence="3">Belongs to the acylphosphatase family.</text>
</comment>